<gene>
    <name evidence="5" type="ORF">DES47_11350</name>
</gene>
<dbReference type="InterPro" id="IPR003593">
    <property type="entry name" value="AAA+_ATPase"/>
</dbReference>
<evidence type="ECO:0000256" key="2">
    <source>
        <dbReference type="ARBA" id="ARBA00022741"/>
    </source>
</evidence>
<accession>A0A4R6QEQ9</accession>
<dbReference type="OrthoDB" id="9802352at2"/>
<dbReference type="InParanoid" id="A0A4R6QEQ9"/>
<feature type="domain" description="AAA+ ATPase" evidence="4">
    <location>
        <begin position="438"/>
        <end position="570"/>
    </location>
</feature>
<evidence type="ECO:0000256" key="3">
    <source>
        <dbReference type="ARBA" id="ARBA00022840"/>
    </source>
</evidence>
<name>A0A4R6QEQ9_9BURK</name>
<sequence>MPTATVSLRCRDIALAALGSLLPPGTAASTDEARFLHEALAQAGGGLWPQQLTQALALPAAADEALARATALLNLSQVEILAVALTAAVEDDAVTGRMLAWLQAPTAGARPTLALLARALAPLQQQPDDAQQAEADTLYALAFGPAVRSGLLLLDDEGRPLCERSLRVAAPIAAALAGVSADWLGSRVRAVQAEAALAESVPALRAAADRWAVSLAATPQATLAMRSASAAEARGMAAAIIERLGAQPAWFDDQLPAGADVWLMLSGRVPVFALQAAPGELAAVPSLPGYDGPVLVTTGLDGGICREGAAVADWRIPAPDPATRRALWRAALGDTELAAAAAARYRAGVAQISEHARLAQLLAAGQPSLQTIAEAASMTSAGRALEALAQALPEVVPDGALVVNETVSAELERALQRCAQRERLHAGLGEAARTRACDGVRMLFTGLSGTGKSLAGQWLAARLGLPIYRVDLAAMLSKWIGDTEKNLAELLGRAEHADVVLLFDEADTLFGKRTEIATANDRFANAQTNYLLQRIESHAGIVVLTSNSRNRFDPAFVRRLDFIIDFSAPDAQARRALWQAHLGEASSCDQQQLNRLAALADLAGGNIRNAVLAAAASAQAGGRRLSFDDIAAGVRGEYRKLGRTAPPGL</sequence>
<dbReference type="EMBL" id="SNXS01000013">
    <property type="protein sequence ID" value="TDP61367.1"/>
    <property type="molecule type" value="Genomic_DNA"/>
</dbReference>
<evidence type="ECO:0000313" key="5">
    <source>
        <dbReference type="EMBL" id="TDP61367.1"/>
    </source>
</evidence>
<dbReference type="CDD" id="cd19481">
    <property type="entry name" value="RecA-like_protease"/>
    <property type="match status" value="1"/>
</dbReference>
<dbReference type="PANTHER" id="PTHR23073">
    <property type="entry name" value="26S PROTEASOME REGULATORY SUBUNIT"/>
    <property type="match status" value="1"/>
</dbReference>
<dbReference type="InterPro" id="IPR027417">
    <property type="entry name" value="P-loop_NTPase"/>
</dbReference>
<dbReference type="GO" id="GO:0005524">
    <property type="term" value="F:ATP binding"/>
    <property type="evidence" value="ECO:0007669"/>
    <property type="project" value="UniProtKB-KW"/>
</dbReference>
<evidence type="ECO:0000313" key="6">
    <source>
        <dbReference type="Proteomes" id="UP000295361"/>
    </source>
</evidence>
<dbReference type="InterPro" id="IPR050221">
    <property type="entry name" value="26S_Proteasome_ATPase"/>
</dbReference>
<dbReference type="InterPro" id="IPR003959">
    <property type="entry name" value="ATPase_AAA_core"/>
</dbReference>
<dbReference type="GO" id="GO:0016887">
    <property type="term" value="F:ATP hydrolysis activity"/>
    <property type="evidence" value="ECO:0007669"/>
    <property type="project" value="InterPro"/>
</dbReference>
<dbReference type="Proteomes" id="UP000295361">
    <property type="component" value="Unassembled WGS sequence"/>
</dbReference>
<organism evidence="5 6">
    <name type="scientific">Roseateles toxinivorans</name>
    <dbReference type="NCBI Taxonomy" id="270368"/>
    <lineage>
        <taxon>Bacteria</taxon>
        <taxon>Pseudomonadati</taxon>
        <taxon>Pseudomonadota</taxon>
        <taxon>Betaproteobacteria</taxon>
        <taxon>Burkholderiales</taxon>
        <taxon>Sphaerotilaceae</taxon>
        <taxon>Roseateles</taxon>
    </lineage>
</organism>
<keyword evidence="6" id="KW-1185">Reference proteome</keyword>
<dbReference type="Gene3D" id="3.40.50.300">
    <property type="entry name" value="P-loop containing nucleotide triphosphate hydrolases"/>
    <property type="match status" value="1"/>
</dbReference>
<dbReference type="Pfam" id="PF00004">
    <property type="entry name" value="AAA"/>
    <property type="match status" value="1"/>
</dbReference>
<keyword evidence="2" id="KW-0547">Nucleotide-binding</keyword>
<proteinExistence type="inferred from homology"/>
<protein>
    <submittedName>
        <fullName evidence="5">ATPase family protein associated with various cellular activities (AAA)</fullName>
    </submittedName>
</protein>
<comment type="similarity">
    <text evidence="1">Belongs to the AAA ATPase family.</text>
</comment>
<reference evidence="5 6" key="1">
    <citation type="submission" date="2019-03" db="EMBL/GenBank/DDBJ databases">
        <title>Genomic Encyclopedia of Type Strains, Phase IV (KMG-IV): sequencing the most valuable type-strain genomes for metagenomic binning, comparative biology and taxonomic classification.</title>
        <authorList>
            <person name="Goeker M."/>
        </authorList>
    </citation>
    <scope>NUCLEOTIDE SEQUENCE [LARGE SCALE GENOMIC DNA]</scope>
    <source>
        <strain evidence="5 6">DSM 16998</strain>
    </source>
</reference>
<dbReference type="RefSeq" id="WP_133703682.1">
    <property type="nucleotide sequence ID" value="NZ_SNXS01000013.1"/>
</dbReference>
<comment type="caution">
    <text evidence="5">The sequence shown here is derived from an EMBL/GenBank/DDBJ whole genome shotgun (WGS) entry which is preliminary data.</text>
</comment>
<evidence type="ECO:0000256" key="1">
    <source>
        <dbReference type="ARBA" id="ARBA00006914"/>
    </source>
</evidence>
<dbReference type="SMART" id="SM00382">
    <property type="entry name" value="AAA"/>
    <property type="match status" value="1"/>
</dbReference>
<keyword evidence="3" id="KW-0067">ATP-binding</keyword>
<dbReference type="AlphaFoldDB" id="A0A4R6QEQ9"/>
<dbReference type="SUPFAM" id="SSF52540">
    <property type="entry name" value="P-loop containing nucleoside triphosphate hydrolases"/>
    <property type="match status" value="1"/>
</dbReference>
<evidence type="ECO:0000259" key="4">
    <source>
        <dbReference type="SMART" id="SM00382"/>
    </source>
</evidence>